<keyword evidence="4" id="KW-0813">Transport</keyword>
<evidence type="ECO:0000256" key="1">
    <source>
        <dbReference type="ARBA" id="ARBA00003279"/>
    </source>
</evidence>
<reference evidence="11 12" key="1">
    <citation type="journal article" date="2011" name="J. Bacteriol.">
        <title>Genome sequence of Chthoniobacter flavus Ellin428, an aerobic heterotrophic soil bacterium.</title>
        <authorList>
            <person name="Kant R."/>
            <person name="van Passel M.W."/>
            <person name="Palva A."/>
            <person name="Lucas S."/>
            <person name="Lapidus A."/>
            <person name="Glavina Del Rio T."/>
            <person name="Dalin E."/>
            <person name="Tice H."/>
            <person name="Bruce D."/>
            <person name="Goodwin L."/>
            <person name="Pitluck S."/>
            <person name="Larimer F.W."/>
            <person name="Land M.L."/>
            <person name="Hauser L."/>
            <person name="Sangwan P."/>
            <person name="de Vos W.M."/>
            <person name="Janssen P.H."/>
            <person name="Smidt H."/>
        </authorList>
    </citation>
    <scope>NUCLEOTIDE SEQUENCE [LARGE SCALE GENOMIC DNA]</scope>
    <source>
        <strain evidence="11 12">Ellin428</strain>
    </source>
</reference>
<dbReference type="FunCoup" id="B4D0G3">
    <property type="interactions" value="20"/>
</dbReference>
<evidence type="ECO:0000256" key="8">
    <source>
        <dbReference type="ARBA" id="ARBA00023136"/>
    </source>
</evidence>
<dbReference type="Gene3D" id="1.20.1250.20">
    <property type="entry name" value="MFS general substrate transporter like domains"/>
    <property type="match status" value="2"/>
</dbReference>
<feature type="transmembrane region" description="Helical" evidence="9">
    <location>
        <begin position="146"/>
        <end position="165"/>
    </location>
</feature>
<evidence type="ECO:0000313" key="12">
    <source>
        <dbReference type="Proteomes" id="UP000005824"/>
    </source>
</evidence>
<proteinExistence type="inferred from homology"/>
<keyword evidence="12" id="KW-1185">Reference proteome</keyword>
<feature type="transmembrane region" description="Helical" evidence="9">
    <location>
        <begin position="21"/>
        <end position="43"/>
    </location>
</feature>
<feature type="domain" description="Major facilitator superfamily (MFS) profile" evidence="10">
    <location>
        <begin position="20"/>
        <end position="404"/>
    </location>
</feature>
<comment type="similarity">
    <text evidence="3">Belongs to the major facilitator superfamily. TCR/Tet family.</text>
</comment>
<accession>B4D0G3</accession>
<dbReference type="RefSeq" id="WP_006979739.1">
    <property type="nucleotide sequence ID" value="NZ_ABVL01000006.1"/>
</dbReference>
<name>B4D0G3_9BACT</name>
<keyword evidence="8 9" id="KW-0472">Membrane</keyword>
<comment type="subcellular location">
    <subcellularLocation>
        <location evidence="2">Cell membrane</location>
        <topology evidence="2">Multi-pass membrane protein</topology>
    </subcellularLocation>
</comment>
<evidence type="ECO:0000256" key="3">
    <source>
        <dbReference type="ARBA" id="ARBA00007520"/>
    </source>
</evidence>
<dbReference type="PANTHER" id="PTHR23517">
    <property type="entry name" value="RESISTANCE PROTEIN MDTM, PUTATIVE-RELATED-RELATED"/>
    <property type="match status" value="1"/>
</dbReference>
<dbReference type="PROSITE" id="PS00216">
    <property type="entry name" value="SUGAR_TRANSPORT_1"/>
    <property type="match status" value="1"/>
</dbReference>
<evidence type="ECO:0000256" key="7">
    <source>
        <dbReference type="ARBA" id="ARBA00022989"/>
    </source>
</evidence>
<keyword evidence="6 9" id="KW-0812">Transmembrane</keyword>
<dbReference type="CDD" id="cd17329">
    <property type="entry name" value="MFS_MdtH_MDR_like"/>
    <property type="match status" value="1"/>
</dbReference>
<dbReference type="AlphaFoldDB" id="B4D0G3"/>
<dbReference type="PRINTS" id="PR01035">
    <property type="entry name" value="TCRTETA"/>
</dbReference>
<feature type="transmembrane region" description="Helical" evidence="9">
    <location>
        <begin position="261"/>
        <end position="281"/>
    </location>
</feature>
<dbReference type="InterPro" id="IPR005829">
    <property type="entry name" value="Sugar_transporter_CS"/>
</dbReference>
<dbReference type="GO" id="GO:0022857">
    <property type="term" value="F:transmembrane transporter activity"/>
    <property type="evidence" value="ECO:0007669"/>
    <property type="project" value="InterPro"/>
</dbReference>
<feature type="transmembrane region" description="Helical" evidence="9">
    <location>
        <begin position="293"/>
        <end position="310"/>
    </location>
</feature>
<feature type="transmembrane region" description="Helical" evidence="9">
    <location>
        <begin position="381"/>
        <end position="400"/>
    </location>
</feature>
<evidence type="ECO:0000259" key="10">
    <source>
        <dbReference type="PROSITE" id="PS50850"/>
    </source>
</evidence>
<comment type="function">
    <text evidence="1">Resistance to tetracycline by an active tetracycline efflux. This is an energy-dependent process that decreases the accumulation of the antibiotic in whole cells. This protein functions as a metal-tetracycline/H(+) antiporter.</text>
</comment>
<dbReference type="Pfam" id="PF07690">
    <property type="entry name" value="MFS_1"/>
    <property type="match status" value="2"/>
</dbReference>
<dbReference type="InterPro" id="IPR050171">
    <property type="entry name" value="MFS_Transporters"/>
</dbReference>
<evidence type="ECO:0000256" key="5">
    <source>
        <dbReference type="ARBA" id="ARBA00022475"/>
    </source>
</evidence>
<keyword evidence="5" id="KW-1003">Cell membrane</keyword>
<dbReference type="InterPro" id="IPR036259">
    <property type="entry name" value="MFS_trans_sf"/>
</dbReference>
<protein>
    <submittedName>
        <fullName evidence="11">Major facilitator superfamily MFS_1</fullName>
    </submittedName>
</protein>
<dbReference type="EMBL" id="ABVL01000006">
    <property type="protein sequence ID" value="EDY19825.1"/>
    <property type="molecule type" value="Genomic_DNA"/>
</dbReference>
<dbReference type="InterPro" id="IPR001958">
    <property type="entry name" value="Tet-R_TetA/multi-R_MdtG-like"/>
</dbReference>
<comment type="caution">
    <text evidence="11">The sequence shown here is derived from an EMBL/GenBank/DDBJ whole genome shotgun (WGS) entry which is preliminary data.</text>
</comment>
<evidence type="ECO:0000313" key="11">
    <source>
        <dbReference type="EMBL" id="EDY19825.1"/>
    </source>
</evidence>
<feature type="transmembrane region" description="Helical" evidence="9">
    <location>
        <begin position="88"/>
        <end position="116"/>
    </location>
</feature>
<dbReference type="InParanoid" id="B4D0G3"/>
<evidence type="ECO:0000256" key="4">
    <source>
        <dbReference type="ARBA" id="ARBA00022448"/>
    </source>
</evidence>
<feature type="transmembrane region" description="Helical" evidence="9">
    <location>
        <begin position="221"/>
        <end position="241"/>
    </location>
</feature>
<evidence type="ECO:0000256" key="9">
    <source>
        <dbReference type="SAM" id="Phobius"/>
    </source>
</evidence>
<evidence type="ECO:0000256" key="6">
    <source>
        <dbReference type="ARBA" id="ARBA00022692"/>
    </source>
</evidence>
<evidence type="ECO:0000256" key="2">
    <source>
        <dbReference type="ARBA" id="ARBA00004651"/>
    </source>
</evidence>
<dbReference type="PROSITE" id="PS50850">
    <property type="entry name" value="MFS"/>
    <property type="match status" value="1"/>
</dbReference>
<gene>
    <name evidence="11" type="ORF">CfE428DRAFT_2414</name>
</gene>
<dbReference type="eggNOG" id="COG2814">
    <property type="taxonomic scope" value="Bacteria"/>
</dbReference>
<dbReference type="GO" id="GO:0005886">
    <property type="term" value="C:plasma membrane"/>
    <property type="evidence" value="ECO:0007669"/>
    <property type="project" value="UniProtKB-SubCell"/>
</dbReference>
<sequence length="422" mass="44837">MSTPAQPSSLISDLRALPRSFWVLFAGTFINRFGTFVWPFLTIYLTRQGHTLAEAAWAISGFGGGAIFGSAAGGWLADHIGRRNTIVLGTFTTAAGVMLLYTATSLPAIIVCTALVGSTNGTYHPAASALIVDVVPNALRVRAYSAFRLAANAGFACGASVGGLLATHSLFWLFAGDSLTTAFYGLIAIFWLPHGLRGQTKNAPWGDAFVSLKRNHAFQGLWVAAFCSAMVFSQFGSTYSLHILRLGLTLDVLGFHLAPETVYGLLIAWNGVLVVFAELPLTSLTLRFDARRVMAAGYVLIGLGFGLNAWCGSVPTLLVAMTIFTIGEMISSPTASASVARLAPERLRGRYMGMLALAWNGAGVLGPQFGFRSFGLDPRFVWFGCALLGLMAAATTLRFGRSGALLENEPAREPEPEPAGVP</sequence>
<dbReference type="Proteomes" id="UP000005824">
    <property type="component" value="Unassembled WGS sequence"/>
</dbReference>
<dbReference type="InterPro" id="IPR011701">
    <property type="entry name" value="MFS"/>
</dbReference>
<organism evidence="11 12">
    <name type="scientific">Chthoniobacter flavus Ellin428</name>
    <dbReference type="NCBI Taxonomy" id="497964"/>
    <lineage>
        <taxon>Bacteria</taxon>
        <taxon>Pseudomonadati</taxon>
        <taxon>Verrucomicrobiota</taxon>
        <taxon>Spartobacteria</taxon>
        <taxon>Chthoniobacterales</taxon>
        <taxon>Chthoniobacteraceae</taxon>
        <taxon>Chthoniobacter</taxon>
    </lineage>
</organism>
<dbReference type="PANTHER" id="PTHR23517:SF2">
    <property type="entry name" value="MULTIDRUG RESISTANCE PROTEIN MDTH"/>
    <property type="match status" value="1"/>
</dbReference>
<dbReference type="InterPro" id="IPR020846">
    <property type="entry name" value="MFS_dom"/>
</dbReference>
<feature type="transmembrane region" description="Helical" evidence="9">
    <location>
        <begin position="171"/>
        <end position="192"/>
    </location>
</feature>
<dbReference type="STRING" id="497964.CfE428DRAFT_2414"/>
<dbReference type="SUPFAM" id="SSF103473">
    <property type="entry name" value="MFS general substrate transporter"/>
    <property type="match status" value="1"/>
</dbReference>
<feature type="transmembrane region" description="Helical" evidence="9">
    <location>
        <begin position="55"/>
        <end position="76"/>
    </location>
</feature>
<keyword evidence="7 9" id="KW-1133">Transmembrane helix</keyword>